<gene>
    <name evidence="1" type="ORF">Mal15_68910</name>
</gene>
<dbReference type="EMBL" id="CP036264">
    <property type="protein sequence ID" value="QEG02770.1"/>
    <property type="molecule type" value="Genomic_DNA"/>
</dbReference>
<evidence type="ECO:0008006" key="3">
    <source>
        <dbReference type="Google" id="ProtNLM"/>
    </source>
</evidence>
<keyword evidence="2" id="KW-1185">Reference proteome</keyword>
<protein>
    <recommendedName>
        <fullName evidence="3">DUF1579 domain-containing protein</fullName>
    </recommendedName>
</protein>
<organism evidence="1 2">
    <name type="scientific">Stieleria maiorica</name>
    <dbReference type="NCBI Taxonomy" id="2795974"/>
    <lineage>
        <taxon>Bacteria</taxon>
        <taxon>Pseudomonadati</taxon>
        <taxon>Planctomycetota</taxon>
        <taxon>Planctomycetia</taxon>
        <taxon>Pirellulales</taxon>
        <taxon>Pirellulaceae</taxon>
        <taxon>Stieleria</taxon>
    </lineage>
</organism>
<dbReference type="Proteomes" id="UP000321353">
    <property type="component" value="Chromosome"/>
</dbReference>
<reference evidence="1 2" key="1">
    <citation type="submission" date="2019-02" db="EMBL/GenBank/DDBJ databases">
        <title>Planctomycetal bacteria perform biofilm scaping via a novel small molecule.</title>
        <authorList>
            <person name="Jeske O."/>
            <person name="Boedeker C."/>
            <person name="Wiegand S."/>
            <person name="Breitling P."/>
            <person name="Kallscheuer N."/>
            <person name="Jogler M."/>
            <person name="Rohde M."/>
            <person name="Petersen J."/>
            <person name="Medema M.H."/>
            <person name="Surup F."/>
            <person name="Jogler C."/>
        </authorList>
    </citation>
    <scope>NUCLEOTIDE SEQUENCE [LARGE SCALE GENOMIC DNA]</scope>
    <source>
        <strain evidence="1 2">Mal15</strain>
    </source>
</reference>
<dbReference type="AlphaFoldDB" id="A0A5B9MQN9"/>
<name>A0A5B9MQN9_9BACT</name>
<evidence type="ECO:0000313" key="1">
    <source>
        <dbReference type="EMBL" id="QEG02770.1"/>
    </source>
</evidence>
<dbReference type="RefSeq" id="WP_147871662.1">
    <property type="nucleotide sequence ID" value="NZ_CP036264.1"/>
</dbReference>
<evidence type="ECO:0000313" key="2">
    <source>
        <dbReference type="Proteomes" id="UP000321353"/>
    </source>
</evidence>
<proteinExistence type="predicted"/>
<dbReference type="Pfam" id="PF07617">
    <property type="entry name" value="DUF1579"/>
    <property type="match status" value="1"/>
</dbReference>
<sequence length="157" mass="17563">MFAKPQSEHAWLDQLIGDWKFEHDCQMPDGNTSKTEGKMTCRSLGGLWLVCESSGDAPESGPWSSIMTLGYDPSQYQYVGTFVGSMMANLWQYSGQREAGGNRLVLDTVGPRFDGKGTCDYRDTIEIAASDRWLMTSALQDDEGNWVRFMTGTHTRV</sequence>
<accession>A0A5B9MQN9</accession>
<dbReference type="InterPro" id="IPR011473">
    <property type="entry name" value="DUF1579"/>
</dbReference>
<dbReference type="KEGG" id="smam:Mal15_68910"/>